<feature type="domain" description="7TM-DISM receptor extracellular" evidence="7">
    <location>
        <begin position="182"/>
        <end position="385"/>
    </location>
</feature>
<evidence type="ECO:0000256" key="1">
    <source>
        <dbReference type="ARBA" id="ARBA00022679"/>
    </source>
</evidence>
<feature type="transmembrane region" description="Helical" evidence="4">
    <location>
        <begin position="181"/>
        <end position="201"/>
    </location>
</feature>
<feature type="domain" description="7TM-DISM receptor extracellular" evidence="8">
    <location>
        <begin position="37"/>
        <end position="151"/>
    </location>
</feature>
<evidence type="ECO:0000259" key="6">
    <source>
        <dbReference type="Pfam" id="PF02518"/>
    </source>
</evidence>
<dbReference type="PANTHER" id="PTHR24421">
    <property type="entry name" value="NITRATE/NITRITE SENSOR PROTEIN NARX-RELATED"/>
    <property type="match status" value="1"/>
</dbReference>
<keyword evidence="10" id="KW-1185">Reference proteome</keyword>
<evidence type="ECO:0000313" key="9">
    <source>
        <dbReference type="EMBL" id="UXP33526.1"/>
    </source>
</evidence>
<feature type="transmembrane region" description="Helical" evidence="4">
    <location>
        <begin position="365"/>
        <end position="385"/>
    </location>
</feature>
<evidence type="ECO:0000259" key="7">
    <source>
        <dbReference type="Pfam" id="PF07695"/>
    </source>
</evidence>
<dbReference type="SUPFAM" id="SSF55874">
    <property type="entry name" value="ATPase domain of HSP90 chaperone/DNA topoisomerase II/histidine kinase"/>
    <property type="match status" value="1"/>
</dbReference>
<keyword evidence="1" id="KW-0808">Transferase</keyword>
<dbReference type="InterPro" id="IPR036890">
    <property type="entry name" value="HATPase_C_sf"/>
</dbReference>
<evidence type="ECO:0000259" key="8">
    <source>
        <dbReference type="Pfam" id="PF07696"/>
    </source>
</evidence>
<keyword evidence="5" id="KW-0732">Signal</keyword>
<evidence type="ECO:0000256" key="5">
    <source>
        <dbReference type="SAM" id="SignalP"/>
    </source>
</evidence>
<feature type="transmembrane region" description="Helical" evidence="4">
    <location>
        <begin position="335"/>
        <end position="353"/>
    </location>
</feature>
<evidence type="ECO:0008006" key="11">
    <source>
        <dbReference type="Google" id="ProtNLM"/>
    </source>
</evidence>
<feature type="transmembrane region" description="Helical" evidence="4">
    <location>
        <begin position="301"/>
        <end position="323"/>
    </location>
</feature>
<feature type="signal peptide" evidence="5">
    <location>
        <begin position="1"/>
        <end position="18"/>
    </location>
</feature>
<feature type="chain" id="PRO_5046643707" description="Signal transduction histidine kinase" evidence="5">
    <location>
        <begin position="19"/>
        <end position="602"/>
    </location>
</feature>
<dbReference type="InterPro" id="IPR003594">
    <property type="entry name" value="HATPase_dom"/>
</dbReference>
<evidence type="ECO:0000313" key="10">
    <source>
        <dbReference type="Proteomes" id="UP001065174"/>
    </source>
</evidence>
<dbReference type="EMBL" id="CP106679">
    <property type="protein sequence ID" value="UXP33526.1"/>
    <property type="molecule type" value="Genomic_DNA"/>
</dbReference>
<dbReference type="Proteomes" id="UP001065174">
    <property type="component" value="Chromosome"/>
</dbReference>
<dbReference type="InterPro" id="IPR011623">
    <property type="entry name" value="7TMR_DISM_rcpt_extracell_dom1"/>
</dbReference>
<evidence type="ECO:0000256" key="3">
    <source>
        <dbReference type="ARBA" id="ARBA00023012"/>
    </source>
</evidence>
<keyword evidence="4" id="KW-0472">Membrane</keyword>
<feature type="transmembrane region" description="Helical" evidence="4">
    <location>
        <begin position="208"/>
        <end position="230"/>
    </location>
</feature>
<gene>
    <name evidence="9" type="ORF">N6H18_06110</name>
</gene>
<sequence>MMKFLIPLFLIFSLPTFGQTVSEVISNKGQLNLNPYGYHIKDTDGNLKFEEVVKEDWQELEGAGTFSSNLSIHWLKYEIYNDTEADFSGYYYIPYHHIHQLDIYQTTTDGVVLWETGTMRSFRDKSIHHMGYPMPAHVSAHDTLKIYVRADHVYKPLRISSFLMTVSKMNQVTTSSLQFVWFWRGVFVITSLISLILYFFIRQRLFLYYFLLNVGLSLFIGSHIGDIFLFMDRDTIGLGTLVDYTGALMINTMLPVFLNTLTPVKSRNPWIWKVITLIIMGMILLWIVNCFPAIRFSIFTYYTHFYFMIGSMIVFILQPVMLVRCVRFGDENAKPLIFIYSLFIFSAFLDVILPNLNLVQDDPFVYQSVFVGSFIEMFSFMFIMGRVTLQIYDDRSLLLLRQKNHQREMMLSIVNSQEEERNKVGRELHDMIGANLAMIKHNLEPDNTGLQKLLHDSIESVRHLSHGLMTPRMKENELIDEIKQLIQLARSEKLDAQVLVYQFPDVKSEEQATHIYRICQELIQNGLKHSHATSMYLQLVGLEEGAFSLIYEDNGVGFDYQSVSKDGKGLSNIKHRVALIHGTMEVEAMQAGTTILIEAQTI</sequence>
<dbReference type="InterPro" id="IPR011622">
    <property type="entry name" value="7TMR_DISM_rcpt_extracell_dom2"/>
</dbReference>
<keyword evidence="2" id="KW-0418">Kinase</keyword>
<reference evidence="9" key="1">
    <citation type="submission" date="2022-09" db="EMBL/GenBank/DDBJ databases">
        <title>Comparative genomics and taxonomic characterization of three novel marine species of genus Reichenbachiella exhibiting antioxidant and polysaccharide degradation activities.</title>
        <authorList>
            <person name="Muhammad N."/>
            <person name="Lee Y.-J."/>
            <person name="Ko J."/>
            <person name="Kim S.-G."/>
        </authorList>
    </citation>
    <scope>NUCLEOTIDE SEQUENCE</scope>
    <source>
        <strain evidence="9">BKB1-1</strain>
    </source>
</reference>
<dbReference type="InterPro" id="IPR050482">
    <property type="entry name" value="Sensor_HK_TwoCompSys"/>
</dbReference>
<keyword evidence="4" id="KW-1133">Transmembrane helix</keyword>
<dbReference type="Gene3D" id="2.60.40.2380">
    <property type="match status" value="1"/>
</dbReference>
<organism evidence="9 10">
    <name type="scientific">Reichenbachiella agarivorans</name>
    <dbReference type="NCBI Taxonomy" id="2979464"/>
    <lineage>
        <taxon>Bacteria</taxon>
        <taxon>Pseudomonadati</taxon>
        <taxon>Bacteroidota</taxon>
        <taxon>Cytophagia</taxon>
        <taxon>Cytophagales</taxon>
        <taxon>Reichenbachiellaceae</taxon>
        <taxon>Reichenbachiella</taxon>
    </lineage>
</organism>
<accession>A0ABY6CSP9</accession>
<protein>
    <recommendedName>
        <fullName evidence="11">Signal transduction histidine kinase</fullName>
    </recommendedName>
</protein>
<feature type="domain" description="Histidine kinase/HSP90-like ATPase" evidence="6">
    <location>
        <begin position="512"/>
        <end position="597"/>
    </location>
</feature>
<keyword evidence="3" id="KW-0902">Two-component regulatory system</keyword>
<dbReference type="Gene3D" id="3.30.565.10">
    <property type="entry name" value="Histidine kinase-like ATPase, C-terminal domain"/>
    <property type="match status" value="1"/>
</dbReference>
<evidence type="ECO:0000256" key="4">
    <source>
        <dbReference type="SAM" id="Phobius"/>
    </source>
</evidence>
<dbReference type="CDD" id="cd16917">
    <property type="entry name" value="HATPase_UhpB-NarQ-NarX-like"/>
    <property type="match status" value="1"/>
</dbReference>
<name>A0ABY6CSP9_9BACT</name>
<evidence type="ECO:0000256" key="2">
    <source>
        <dbReference type="ARBA" id="ARBA00022777"/>
    </source>
</evidence>
<dbReference type="Pfam" id="PF02518">
    <property type="entry name" value="HATPase_c"/>
    <property type="match status" value="1"/>
</dbReference>
<feature type="transmembrane region" description="Helical" evidence="4">
    <location>
        <begin position="236"/>
        <end position="258"/>
    </location>
</feature>
<proteinExistence type="predicted"/>
<feature type="transmembrane region" description="Helical" evidence="4">
    <location>
        <begin position="270"/>
        <end position="289"/>
    </location>
</feature>
<dbReference type="RefSeq" id="WP_262310955.1">
    <property type="nucleotide sequence ID" value="NZ_CP106679.1"/>
</dbReference>
<keyword evidence="4" id="KW-0812">Transmembrane</keyword>
<dbReference type="Pfam" id="PF07695">
    <property type="entry name" value="7TMR-DISM_7TM"/>
    <property type="match status" value="1"/>
</dbReference>
<dbReference type="Pfam" id="PF07696">
    <property type="entry name" value="7TMR-DISMED2"/>
    <property type="match status" value="1"/>
</dbReference>